<dbReference type="Gene3D" id="3.40.30.10">
    <property type="entry name" value="Glutaredoxin"/>
    <property type="match status" value="1"/>
</dbReference>
<dbReference type="RefSeq" id="WP_135061346.1">
    <property type="nucleotide sequence ID" value="NZ_CP038254.1"/>
</dbReference>
<feature type="disulfide bond" description="Redox-active" evidence="6">
    <location>
        <begin position="50"/>
        <end position="53"/>
    </location>
</feature>
<keyword evidence="3 5" id="KW-1015">Disulfide bond</keyword>
<dbReference type="GO" id="GO:0016491">
    <property type="term" value="F:oxidoreductase activity"/>
    <property type="evidence" value="ECO:0007669"/>
    <property type="project" value="InterPro"/>
</dbReference>
<protein>
    <recommendedName>
        <fullName evidence="5">Thiol:disulfide interchange protein</fullName>
    </recommendedName>
</protein>
<organism evidence="9 10">
    <name type="scientific">Legionella israelensis</name>
    <dbReference type="NCBI Taxonomy" id="454"/>
    <lineage>
        <taxon>Bacteria</taxon>
        <taxon>Pseudomonadati</taxon>
        <taxon>Pseudomonadota</taxon>
        <taxon>Gammaproteobacteria</taxon>
        <taxon>Legionellales</taxon>
        <taxon>Legionellaceae</taxon>
        <taxon>Legionella</taxon>
    </lineage>
</organism>
<dbReference type="InterPro" id="IPR023205">
    <property type="entry name" value="DsbA/DsbL"/>
</dbReference>
<evidence type="ECO:0000313" key="9">
    <source>
        <dbReference type="EMBL" id="QBR85239.1"/>
    </source>
</evidence>
<dbReference type="PROSITE" id="PS00194">
    <property type="entry name" value="THIOREDOXIN_1"/>
    <property type="match status" value="1"/>
</dbReference>
<feature type="domain" description="DSBA-like thioredoxin" evidence="8">
    <location>
        <begin position="76"/>
        <end position="174"/>
    </location>
</feature>
<evidence type="ECO:0000256" key="2">
    <source>
        <dbReference type="ARBA" id="ARBA00022729"/>
    </source>
</evidence>
<dbReference type="AlphaFoldDB" id="A0AAX1EK69"/>
<dbReference type="InterPro" id="IPR050824">
    <property type="entry name" value="Thiol_disulfide_DsbA"/>
</dbReference>
<dbReference type="PANTHER" id="PTHR35891">
    <property type="entry name" value="THIOL:DISULFIDE INTERCHANGE PROTEIN DSBA"/>
    <property type="match status" value="1"/>
</dbReference>
<comment type="subcellular location">
    <subcellularLocation>
        <location evidence="5">Periplasm</location>
    </subcellularLocation>
</comment>
<dbReference type="InterPro" id="IPR036249">
    <property type="entry name" value="Thioredoxin-like_sf"/>
</dbReference>
<evidence type="ECO:0000256" key="1">
    <source>
        <dbReference type="ARBA" id="ARBA00005791"/>
    </source>
</evidence>
<keyword evidence="5" id="KW-0574">Periplasm</keyword>
<evidence type="ECO:0000256" key="3">
    <source>
        <dbReference type="ARBA" id="ARBA00023157"/>
    </source>
</evidence>
<dbReference type="Proteomes" id="UP000295517">
    <property type="component" value="Chromosome"/>
</dbReference>
<accession>A0AAX1EK69</accession>
<evidence type="ECO:0000256" key="7">
    <source>
        <dbReference type="SAM" id="SignalP"/>
    </source>
</evidence>
<evidence type="ECO:0000256" key="4">
    <source>
        <dbReference type="ARBA" id="ARBA00023284"/>
    </source>
</evidence>
<keyword evidence="2 7" id="KW-0732">Signal</keyword>
<dbReference type="InterPro" id="IPR001853">
    <property type="entry name" value="DSBA-like_thioredoxin_dom"/>
</dbReference>
<evidence type="ECO:0000256" key="5">
    <source>
        <dbReference type="PIRNR" id="PIRNR001488"/>
    </source>
</evidence>
<proteinExistence type="inferred from homology"/>
<keyword evidence="4" id="KW-0676">Redox-active center</keyword>
<dbReference type="GO" id="GO:0042597">
    <property type="term" value="C:periplasmic space"/>
    <property type="evidence" value="ECO:0007669"/>
    <property type="project" value="UniProtKB-SubCell"/>
</dbReference>
<evidence type="ECO:0000259" key="8">
    <source>
        <dbReference type="Pfam" id="PF01323"/>
    </source>
</evidence>
<dbReference type="InterPro" id="IPR017937">
    <property type="entry name" value="Thioredoxin_CS"/>
</dbReference>
<sequence>MLKKLLVFFLIFPSLTFAETFIAGKDYQVISSHGGKRTQPEVVEFFSYGCPWCYRIEKPLNEWLKSEGKKVAFKRVPVVFNKEWENYAKAYYTAQALSMTDKLTPLLFKAIQEERHLSTRQKMIDFFVKHGVNPQVAQSAFEHSPSIDLHVKNATQLMAQYQINAVPAFVIDKRYKTDLQMAKSPERLFLILNYLLHKSD</sequence>
<evidence type="ECO:0000313" key="10">
    <source>
        <dbReference type="Proteomes" id="UP000295517"/>
    </source>
</evidence>
<feature type="signal peptide" evidence="7">
    <location>
        <begin position="1"/>
        <end position="18"/>
    </location>
</feature>
<name>A0AAX1EK69_9GAMM</name>
<evidence type="ECO:0000256" key="6">
    <source>
        <dbReference type="PIRSR" id="PIRSR001488-1"/>
    </source>
</evidence>
<dbReference type="PIRSF" id="PIRSF001488">
    <property type="entry name" value="Tdi_protein"/>
    <property type="match status" value="1"/>
</dbReference>
<reference evidence="9 10" key="1">
    <citation type="submission" date="2019-03" db="EMBL/GenBank/DDBJ databases">
        <title>Diverse conjugative elements silence natural transformation in Legionella species.</title>
        <authorList>
            <person name="Durieux I."/>
            <person name="Ginevra C."/>
            <person name="Attaiech L."/>
            <person name="Picq K."/>
            <person name="Juan P.A."/>
            <person name="Jarraud S."/>
            <person name="Charpentier X."/>
        </authorList>
    </citation>
    <scope>NUCLEOTIDE SEQUENCE [LARGE SCALE GENOMIC DNA]</scope>
    <source>
        <strain evidence="9 10">HL-0427-4011</strain>
    </source>
</reference>
<dbReference type="SUPFAM" id="SSF52833">
    <property type="entry name" value="Thioredoxin-like"/>
    <property type="match status" value="1"/>
</dbReference>
<dbReference type="EMBL" id="CP038254">
    <property type="protein sequence ID" value="QBR85239.1"/>
    <property type="molecule type" value="Genomic_DNA"/>
</dbReference>
<dbReference type="CDD" id="cd03019">
    <property type="entry name" value="DsbA_DsbA"/>
    <property type="match status" value="1"/>
</dbReference>
<dbReference type="Pfam" id="PF01323">
    <property type="entry name" value="DSBA"/>
    <property type="match status" value="1"/>
</dbReference>
<feature type="chain" id="PRO_5043455030" description="Thiol:disulfide interchange protein" evidence="7">
    <location>
        <begin position="19"/>
        <end position="200"/>
    </location>
</feature>
<gene>
    <name evidence="9" type="ORF">E3983_13300</name>
</gene>
<dbReference type="PANTHER" id="PTHR35891:SF3">
    <property type="entry name" value="THIOL:DISULFIDE INTERCHANGE PROTEIN DSBL"/>
    <property type="match status" value="1"/>
</dbReference>
<comment type="similarity">
    <text evidence="1">Belongs to the thioredoxin family. DsbA subfamily.</text>
</comment>